<proteinExistence type="predicted"/>
<protein>
    <recommendedName>
        <fullName evidence="4">Copper amine oxidase-like N-terminal domain-containing protein</fullName>
    </recommendedName>
</protein>
<evidence type="ECO:0000256" key="1">
    <source>
        <dbReference type="SAM" id="SignalP"/>
    </source>
</evidence>
<gene>
    <name evidence="2" type="ORF">LQV63_10595</name>
</gene>
<dbReference type="EMBL" id="JAJNBZ010000006">
    <property type="protein sequence ID" value="MCE5169761.1"/>
    <property type="molecule type" value="Genomic_DNA"/>
</dbReference>
<name>A0ABS8YHD7_9BACL</name>
<dbReference type="RefSeq" id="WP_233696663.1">
    <property type="nucleotide sequence ID" value="NZ_JAJNBZ010000006.1"/>
</dbReference>
<accession>A0ABS8YHD7</accession>
<feature type="signal peptide" evidence="1">
    <location>
        <begin position="1"/>
        <end position="22"/>
    </location>
</feature>
<dbReference type="SUPFAM" id="SSF69304">
    <property type="entry name" value="Tricorn protease N-terminal domain"/>
    <property type="match status" value="1"/>
</dbReference>
<reference evidence="2 3" key="1">
    <citation type="submission" date="2021-11" db="EMBL/GenBank/DDBJ databases">
        <title>Draft genome sequence of Paenibacillus profundus YoMME, a new Gram-positive bacteria with exoelectrogenic properties.</title>
        <authorList>
            <person name="Hubenova Y."/>
            <person name="Hubenova E."/>
            <person name="Manasiev Y."/>
            <person name="Peykov S."/>
            <person name="Mitov M."/>
        </authorList>
    </citation>
    <scope>NUCLEOTIDE SEQUENCE [LARGE SCALE GENOMIC DNA]</scope>
    <source>
        <strain evidence="2 3">YoMME</strain>
    </source>
</reference>
<evidence type="ECO:0000313" key="2">
    <source>
        <dbReference type="EMBL" id="MCE5169761.1"/>
    </source>
</evidence>
<keyword evidence="1" id="KW-0732">Signal</keyword>
<dbReference type="Proteomes" id="UP001199916">
    <property type="component" value="Unassembled WGS sequence"/>
</dbReference>
<organism evidence="2 3">
    <name type="scientific">Paenibacillus profundus</name>
    <dbReference type="NCBI Taxonomy" id="1173085"/>
    <lineage>
        <taxon>Bacteria</taxon>
        <taxon>Bacillati</taxon>
        <taxon>Bacillota</taxon>
        <taxon>Bacilli</taxon>
        <taxon>Bacillales</taxon>
        <taxon>Paenibacillaceae</taxon>
        <taxon>Paenibacillus</taxon>
    </lineage>
</organism>
<evidence type="ECO:0008006" key="4">
    <source>
        <dbReference type="Google" id="ProtNLM"/>
    </source>
</evidence>
<feature type="chain" id="PRO_5045562590" description="Copper amine oxidase-like N-terminal domain-containing protein" evidence="1">
    <location>
        <begin position="23"/>
        <end position="379"/>
    </location>
</feature>
<keyword evidence="3" id="KW-1185">Reference proteome</keyword>
<evidence type="ECO:0000313" key="3">
    <source>
        <dbReference type="Proteomes" id="UP001199916"/>
    </source>
</evidence>
<comment type="caution">
    <text evidence="2">The sequence shown here is derived from an EMBL/GenBank/DDBJ whole genome shotgun (WGS) entry which is preliminary data.</text>
</comment>
<sequence length="379" mass="43943">MKATLWAWGILLGLSLPSIAGAAGAYTAEEAYKDPRSGAIYYNLTRDGNDKYDRRVIVRTPDGEWKKWDERIKSMQTDPNWKQLRLDTTYLDSYDMAMQYSYDPLDREVVKGRVFELSPNGKWGLNERAYYTKDEQGSSHKNYGYLLKNNQTGETKEWLRTSYMTGATWVYDNRIVYSYMNDKAKQEEIIAYNPETDKTERIALGNFRSSNPDKGYIIYTLNKPDRPLYLYDIKTKKSQPLKSWEEAETFLPKNEQLRDATSDLPQDFDLDAIPEESIPVKLRTDYVIQLDDREVRLPLVFSVQGKQLIPVKQLVDELGWKLTKLQSKELEFRYTLANGSSSIEMNPSNTRLDGGTLYMTAEQIKQLGYKEVSIVHQPE</sequence>